<dbReference type="HOGENOM" id="CLU_2222814_0_0_1"/>
<evidence type="ECO:0000313" key="2">
    <source>
        <dbReference type="Proteomes" id="UP000027195"/>
    </source>
</evidence>
<dbReference type="InParanoid" id="A0A067LRT8"/>
<evidence type="ECO:0000313" key="1">
    <source>
        <dbReference type="EMBL" id="KDQ05933.1"/>
    </source>
</evidence>
<gene>
    <name evidence="1" type="ORF">BOTBODRAFT_279640</name>
</gene>
<sequence length="106" mass="12311">MFFWCLYSQPIIRNIPVIPFLWFCAMLCGESPPTAKTEPRRALCCYVTKRCKDRTHSAKLFNYSSRSWNEQPPQVRPWDKQQTYDAGPNINATIRIEASEVPRANG</sequence>
<accession>A0A067LRT8</accession>
<keyword evidence="2" id="KW-1185">Reference proteome</keyword>
<reference evidence="2" key="1">
    <citation type="journal article" date="2014" name="Proc. Natl. Acad. Sci. U.S.A.">
        <title>Extensive sampling of basidiomycete genomes demonstrates inadequacy of the white-rot/brown-rot paradigm for wood decay fungi.</title>
        <authorList>
            <person name="Riley R."/>
            <person name="Salamov A.A."/>
            <person name="Brown D.W."/>
            <person name="Nagy L.G."/>
            <person name="Floudas D."/>
            <person name="Held B.W."/>
            <person name="Levasseur A."/>
            <person name="Lombard V."/>
            <person name="Morin E."/>
            <person name="Otillar R."/>
            <person name="Lindquist E.A."/>
            <person name="Sun H."/>
            <person name="LaButti K.M."/>
            <person name="Schmutz J."/>
            <person name="Jabbour D."/>
            <person name="Luo H."/>
            <person name="Baker S.E."/>
            <person name="Pisabarro A.G."/>
            <person name="Walton J.D."/>
            <person name="Blanchette R.A."/>
            <person name="Henrissat B."/>
            <person name="Martin F."/>
            <person name="Cullen D."/>
            <person name="Hibbett D.S."/>
            <person name="Grigoriev I.V."/>
        </authorList>
    </citation>
    <scope>NUCLEOTIDE SEQUENCE [LARGE SCALE GENOMIC DNA]</scope>
    <source>
        <strain evidence="2">FD-172 SS1</strain>
    </source>
</reference>
<organism evidence="1 2">
    <name type="scientific">Botryobasidium botryosum (strain FD-172 SS1)</name>
    <dbReference type="NCBI Taxonomy" id="930990"/>
    <lineage>
        <taxon>Eukaryota</taxon>
        <taxon>Fungi</taxon>
        <taxon>Dikarya</taxon>
        <taxon>Basidiomycota</taxon>
        <taxon>Agaricomycotina</taxon>
        <taxon>Agaricomycetes</taxon>
        <taxon>Cantharellales</taxon>
        <taxon>Botryobasidiaceae</taxon>
        <taxon>Botryobasidium</taxon>
    </lineage>
</organism>
<dbReference type="Proteomes" id="UP000027195">
    <property type="component" value="Unassembled WGS sequence"/>
</dbReference>
<proteinExistence type="predicted"/>
<dbReference type="AlphaFoldDB" id="A0A067LRT8"/>
<dbReference type="EMBL" id="KL198170">
    <property type="protein sequence ID" value="KDQ05933.1"/>
    <property type="molecule type" value="Genomic_DNA"/>
</dbReference>
<name>A0A067LRT8_BOTB1</name>
<protein>
    <submittedName>
        <fullName evidence="1">Uncharacterized protein</fullName>
    </submittedName>
</protein>